<reference evidence="2 3" key="1">
    <citation type="submission" date="2018-10" db="EMBL/GenBank/DDBJ databases">
        <title>Phylogenomics of Brevibacillus.</title>
        <authorList>
            <person name="Dunlap C."/>
        </authorList>
    </citation>
    <scope>NUCLEOTIDE SEQUENCE [LARGE SCALE GENOMIC DNA]</scope>
    <source>
        <strain evidence="2 3">DSM 100115</strain>
    </source>
</reference>
<dbReference type="RefSeq" id="WP_122904075.1">
    <property type="nucleotide sequence ID" value="NZ_RHHS01000017.1"/>
</dbReference>
<evidence type="ECO:0000256" key="1">
    <source>
        <dbReference type="SAM" id="MobiDB-lite"/>
    </source>
</evidence>
<protein>
    <submittedName>
        <fullName evidence="2">Uncharacterized protein</fullName>
    </submittedName>
</protein>
<keyword evidence="3" id="KW-1185">Reference proteome</keyword>
<proteinExistence type="predicted"/>
<organism evidence="2 3">
    <name type="scientific">Brevibacillus gelatini</name>
    <dbReference type="NCBI Taxonomy" id="1655277"/>
    <lineage>
        <taxon>Bacteria</taxon>
        <taxon>Bacillati</taxon>
        <taxon>Bacillota</taxon>
        <taxon>Bacilli</taxon>
        <taxon>Bacillales</taxon>
        <taxon>Paenibacillaceae</taxon>
        <taxon>Brevibacillus</taxon>
    </lineage>
</organism>
<dbReference type="AlphaFoldDB" id="A0A3M8B4Y4"/>
<feature type="region of interest" description="Disordered" evidence="1">
    <location>
        <begin position="233"/>
        <end position="255"/>
    </location>
</feature>
<dbReference type="InterPro" id="IPR024562">
    <property type="entry name" value="YqhG"/>
</dbReference>
<sequence>MQANQVRQFVERYLAAFSAHIVETHPDYLTVKLPVEVDKDIGNRPFYWSWVEKMNLAYQPLVLTFAFHPDRMPDGLRVEHLHLGAMRMQQIFASAKKHGRFLCMYEKNTASLPGTGKRRSTPLVPWLGLNLKVSLICDKRRDIMLYLGINLHQPRLVHDFASFLFQLPLSPTIPDYFYTLDRKLSVEEAVELAKQEVDAVIAQEDQQWAMEARARLTEELDILAAYYEELARREPPAEQDKSESVEAADTPAEKAPIPLPVRATVQAREPVVEVKQSLDEYRSSGGRILDFLRANSIQETPREEINQEEWKKSTPEEEKQRRMDELRWQYEPRIEVHFINGGLFYLHSTPPAGKAHPAKTMRHLPASRRMM</sequence>
<dbReference type="Pfam" id="PF11079">
    <property type="entry name" value="YqhG"/>
    <property type="match status" value="1"/>
</dbReference>
<dbReference type="OrthoDB" id="2433584at2"/>
<evidence type="ECO:0000313" key="2">
    <source>
        <dbReference type="EMBL" id="RNB58498.1"/>
    </source>
</evidence>
<name>A0A3M8B4Y4_9BACL</name>
<dbReference type="EMBL" id="RHHS01000017">
    <property type="protein sequence ID" value="RNB58498.1"/>
    <property type="molecule type" value="Genomic_DNA"/>
</dbReference>
<accession>A0A3M8B4Y4</accession>
<evidence type="ECO:0000313" key="3">
    <source>
        <dbReference type="Proteomes" id="UP000268829"/>
    </source>
</evidence>
<comment type="caution">
    <text evidence="2">The sequence shown here is derived from an EMBL/GenBank/DDBJ whole genome shotgun (WGS) entry which is preliminary data.</text>
</comment>
<gene>
    <name evidence="2" type="ORF">EDM57_07170</name>
</gene>
<feature type="compositionally biased region" description="Basic and acidic residues" evidence="1">
    <location>
        <begin position="233"/>
        <end position="244"/>
    </location>
</feature>
<dbReference type="Proteomes" id="UP000268829">
    <property type="component" value="Unassembled WGS sequence"/>
</dbReference>
<feature type="region of interest" description="Disordered" evidence="1">
    <location>
        <begin position="301"/>
        <end position="320"/>
    </location>
</feature>